<dbReference type="EMBL" id="CM045767">
    <property type="protein sequence ID" value="KAI7996434.1"/>
    <property type="molecule type" value="Genomic_DNA"/>
</dbReference>
<keyword evidence="2" id="KW-1185">Reference proteome</keyword>
<accession>A0ACC0G6H3</accession>
<evidence type="ECO:0000313" key="2">
    <source>
        <dbReference type="Proteomes" id="UP001060215"/>
    </source>
</evidence>
<evidence type="ECO:0000313" key="1">
    <source>
        <dbReference type="EMBL" id="KAI7996434.1"/>
    </source>
</evidence>
<comment type="caution">
    <text evidence="1">The sequence shown here is derived from an EMBL/GenBank/DDBJ whole genome shotgun (WGS) entry which is preliminary data.</text>
</comment>
<sequence>MPISGGMFPENWLMDKSRQMSLDREPIRGGMTPKRLLMLRLIYARLGNDENEKLSSVPFTLEFVRFNVLTLPSKLQVIPNQLHGPVLVEMLS</sequence>
<protein>
    <submittedName>
        <fullName evidence="1">Uncharacterized protein</fullName>
    </submittedName>
</protein>
<organism evidence="1 2">
    <name type="scientific">Camellia lanceoleosa</name>
    <dbReference type="NCBI Taxonomy" id="1840588"/>
    <lineage>
        <taxon>Eukaryota</taxon>
        <taxon>Viridiplantae</taxon>
        <taxon>Streptophyta</taxon>
        <taxon>Embryophyta</taxon>
        <taxon>Tracheophyta</taxon>
        <taxon>Spermatophyta</taxon>
        <taxon>Magnoliopsida</taxon>
        <taxon>eudicotyledons</taxon>
        <taxon>Gunneridae</taxon>
        <taxon>Pentapetalae</taxon>
        <taxon>asterids</taxon>
        <taxon>Ericales</taxon>
        <taxon>Theaceae</taxon>
        <taxon>Camellia</taxon>
    </lineage>
</organism>
<proteinExistence type="predicted"/>
<dbReference type="Proteomes" id="UP001060215">
    <property type="component" value="Chromosome 10"/>
</dbReference>
<gene>
    <name evidence="1" type="ORF">LOK49_LG10G00488</name>
</gene>
<reference evidence="1 2" key="1">
    <citation type="journal article" date="2022" name="Plant J.">
        <title>Chromosome-level genome of Camellia lanceoleosa provides a valuable resource for understanding genome evolution and self-incompatibility.</title>
        <authorList>
            <person name="Gong W."/>
            <person name="Xiao S."/>
            <person name="Wang L."/>
            <person name="Liao Z."/>
            <person name="Chang Y."/>
            <person name="Mo W."/>
            <person name="Hu G."/>
            <person name="Li W."/>
            <person name="Zhao G."/>
            <person name="Zhu H."/>
            <person name="Hu X."/>
            <person name="Ji K."/>
            <person name="Xiang X."/>
            <person name="Song Q."/>
            <person name="Yuan D."/>
            <person name="Jin S."/>
            <person name="Zhang L."/>
        </authorList>
    </citation>
    <scope>NUCLEOTIDE SEQUENCE [LARGE SCALE GENOMIC DNA]</scope>
    <source>
        <strain evidence="1">SQ_2022a</strain>
    </source>
</reference>
<name>A0ACC0G6H3_9ERIC</name>